<dbReference type="Pfam" id="PF26078">
    <property type="entry name" value="Baseplate_J_M"/>
    <property type="match status" value="1"/>
</dbReference>
<dbReference type="InterPro" id="IPR052726">
    <property type="entry name" value="Phage_Baseplate_Hub"/>
</dbReference>
<evidence type="ECO:0000313" key="2">
    <source>
        <dbReference type="EMBL" id="XAE41696.1"/>
    </source>
</evidence>
<keyword evidence="3" id="KW-1185">Reference proteome</keyword>
<proteinExistence type="predicted"/>
<dbReference type="InterPro" id="IPR058531">
    <property type="entry name" value="Baseplate_J_M"/>
</dbReference>
<name>A0ABZ3D2F6_9PROT</name>
<accession>A0ABZ3D2F6</accession>
<dbReference type="PANTHER" id="PTHR35862:SF1">
    <property type="entry name" value="FELS-2 PROPHAGE PROTEIN"/>
    <property type="match status" value="1"/>
</dbReference>
<dbReference type="Proteomes" id="UP001449795">
    <property type="component" value="Chromosome"/>
</dbReference>
<dbReference type="PIRSF" id="PIRSF020481">
    <property type="entry name" value="BAP"/>
    <property type="match status" value="1"/>
</dbReference>
<sequence length="301" mass="31052">MPSANYTVIDLAGLPPPQAIAPVSAETELSNLLADFKTRYPQYSALVESDPIMKLAETFAYRLALEVQNRNEAIQAVMLAYAEGPDLDQIGANLGVQRLTITPADNTTIPPTPAVMEQDTPYRSRIQLAPEGLSTAGPSAGYIYFAKSASPLVLDADVSTPSPGTVNVYVLSTVGNGVPDAALLQTVSNAVTPDTVRPLTDNVQVLPATVVNYSITAVLTLFQGPDQSVVLSAAQAAAAAYAASVQRIGYGVATSGIYAALQQTGVQSVSLSGWGGDIPGAVGQAPYCTGINITVAGTPGV</sequence>
<reference evidence="2 3" key="1">
    <citation type="submission" date="2024-04" db="EMBL/GenBank/DDBJ databases">
        <title>Complete genome sequence of Nguyenibacter vanlangesis HBCM-1154, a strain capable of nitrogen fixation, IAA production, and phosphorus solubilization isolated from sugarcane soil.</title>
        <authorList>
            <person name="MY HANH P."/>
        </authorList>
    </citation>
    <scope>NUCLEOTIDE SEQUENCE [LARGE SCALE GENOMIC DNA]</scope>
    <source>
        <strain evidence="2 3">HBCM 1154</strain>
    </source>
</reference>
<evidence type="ECO:0000313" key="3">
    <source>
        <dbReference type="Proteomes" id="UP001449795"/>
    </source>
</evidence>
<dbReference type="RefSeq" id="WP_342627573.1">
    <property type="nucleotide sequence ID" value="NZ_CP152276.1"/>
</dbReference>
<dbReference type="EMBL" id="CP152276">
    <property type="protein sequence ID" value="XAE41696.1"/>
    <property type="molecule type" value="Genomic_DNA"/>
</dbReference>
<protein>
    <submittedName>
        <fullName evidence="2">Baseplate J/gp47 family protein</fullName>
    </submittedName>
</protein>
<evidence type="ECO:0000259" key="1">
    <source>
        <dbReference type="Pfam" id="PF26078"/>
    </source>
</evidence>
<gene>
    <name evidence="2" type="ORF">AAC691_15575</name>
</gene>
<feature type="domain" description="Baseplate J-like central" evidence="1">
    <location>
        <begin position="134"/>
        <end position="207"/>
    </location>
</feature>
<dbReference type="PANTHER" id="PTHR35862">
    <property type="entry name" value="FELS-2 PROPHAGE PROTEIN"/>
    <property type="match status" value="1"/>
</dbReference>
<organism evidence="2 3">
    <name type="scientific">Nguyenibacter vanlangensis</name>
    <dbReference type="NCBI Taxonomy" id="1216886"/>
    <lineage>
        <taxon>Bacteria</taxon>
        <taxon>Pseudomonadati</taxon>
        <taxon>Pseudomonadota</taxon>
        <taxon>Alphaproteobacteria</taxon>
        <taxon>Acetobacterales</taxon>
        <taxon>Acetobacteraceae</taxon>
        <taxon>Nguyenibacter</taxon>
    </lineage>
</organism>
<dbReference type="InterPro" id="IPR014507">
    <property type="entry name" value="Baseplate_assembly_J_pred"/>
</dbReference>